<dbReference type="Pfam" id="PF02643">
    <property type="entry name" value="DUF192"/>
    <property type="match status" value="1"/>
</dbReference>
<dbReference type="RefSeq" id="WP_008984556.1">
    <property type="nucleotide sequence ID" value="NZ_AKKU01000015.1"/>
</dbReference>
<dbReference type="PANTHER" id="PTHR37953">
    <property type="entry name" value="UPF0127 PROTEIN MJ1496"/>
    <property type="match status" value="1"/>
</dbReference>
<gene>
    <name evidence="2" type="ORF">AGRI_08480</name>
</gene>
<evidence type="ECO:0000313" key="2">
    <source>
        <dbReference type="EMBL" id="EIW88808.1"/>
    </source>
</evidence>
<name>I8UA27_9ALTE</name>
<dbReference type="InterPro" id="IPR003795">
    <property type="entry name" value="DUF192"/>
</dbReference>
<dbReference type="Proteomes" id="UP000035062">
    <property type="component" value="Unassembled WGS sequence"/>
</dbReference>
<keyword evidence="1" id="KW-0732">Signal</keyword>
<dbReference type="PATRIC" id="fig|1195246.3.peg.1668"/>
<dbReference type="STRING" id="1195246.AGRI_08480"/>
<proteinExistence type="predicted"/>
<organism evidence="2 3">
    <name type="scientific">Alishewanella agri BL06</name>
    <dbReference type="NCBI Taxonomy" id="1195246"/>
    <lineage>
        <taxon>Bacteria</taxon>
        <taxon>Pseudomonadati</taxon>
        <taxon>Pseudomonadota</taxon>
        <taxon>Gammaproteobacteria</taxon>
        <taxon>Alteromonadales</taxon>
        <taxon>Alteromonadaceae</taxon>
        <taxon>Alishewanella</taxon>
    </lineage>
</organism>
<evidence type="ECO:0000256" key="1">
    <source>
        <dbReference type="SAM" id="SignalP"/>
    </source>
</evidence>
<dbReference type="EMBL" id="AKKU01000015">
    <property type="protein sequence ID" value="EIW88808.1"/>
    <property type="molecule type" value="Genomic_DNA"/>
</dbReference>
<dbReference type="PROSITE" id="PS51257">
    <property type="entry name" value="PROKAR_LIPOPROTEIN"/>
    <property type="match status" value="1"/>
</dbReference>
<dbReference type="PANTHER" id="PTHR37953:SF1">
    <property type="entry name" value="UPF0127 PROTEIN MJ1496"/>
    <property type="match status" value="1"/>
</dbReference>
<dbReference type="eggNOG" id="COG1430">
    <property type="taxonomic scope" value="Bacteria"/>
</dbReference>
<dbReference type="InterPro" id="IPR038695">
    <property type="entry name" value="Saro_0823-like_sf"/>
</dbReference>
<feature type="signal peptide" evidence="1">
    <location>
        <begin position="1"/>
        <end position="16"/>
    </location>
</feature>
<sequence length="140" mass="15431">MKKWLFSLLLVLSSCAAVPDSSGFPLVKLQLDQQVVAVQLADTPELRAQGLMFQDSAEPGMLLLYSTPQQISLWMRNTGIALDVAFIDANWQIHQIRPLEPFDETPVPSEIAVIAALEMPRGWFAARNLGVGSQLKLLAD</sequence>
<protein>
    <submittedName>
        <fullName evidence="2">Exported protein</fullName>
    </submittedName>
</protein>
<dbReference type="AlphaFoldDB" id="I8UA27"/>
<dbReference type="Gene3D" id="2.60.120.1140">
    <property type="entry name" value="Protein of unknown function DUF192"/>
    <property type="match status" value="1"/>
</dbReference>
<feature type="chain" id="PRO_5003714867" evidence="1">
    <location>
        <begin position="17"/>
        <end position="140"/>
    </location>
</feature>
<keyword evidence="3" id="KW-1185">Reference proteome</keyword>
<comment type="caution">
    <text evidence="2">The sequence shown here is derived from an EMBL/GenBank/DDBJ whole genome shotgun (WGS) entry which is preliminary data.</text>
</comment>
<reference evidence="2 3" key="1">
    <citation type="journal article" date="2012" name="J. Bacteriol.">
        <title>Genome Sequence of Pectin-Degrading Alishewanella agri, Isolated from Landfill Soil.</title>
        <authorList>
            <person name="Kim J."/>
            <person name="Jung J."/>
            <person name="Sung J.S."/>
            <person name="Chun J."/>
            <person name="Park W."/>
        </authorList>
    </citation>
    <scope>NUCLEOTIDE SEQUENCE [LARGE SCALE GENOMIC DNA]</scope>
    <source>
        <strain evidence="2 3">BL06</strain>
    </source>
</reference>
<evidence type="ECO:0000313" key="3">
    <source>
        <dbReference type="Proteomes" id="UP000035062"/>
    </source>
</evidence>
<accession>I8UA27</accession>